<evidence type="ECO:0008006" key="3">
    <source>
        <dbReference type="Google" id="ProtNLM"/>
    </source>
</evidence>
<accession>A0ABS5K5E7</accession>
<protein>
    <recommendedName>
        <fullName evidence="3">RNA polymerase sigma-70 region 4 domain-containing protein</fullName>
    </recommendedName>
</protein>
<keyword evidence="2" id="KW-1185">Reference proteome</keyword>
<dbReference type="EMBL" id="JAGVRH010000022">
    <property type="protein sequence ID" value="MBS2126628.1"/>
    <property type="molecule type" value="Genomic_DNA"/>
</dbReference>
<evidence type="ECO:0000313" key="2">
    <source>
        <dbReference type="Proteomes" id="UP000811481"/>
    </source>
</evidence>
<dbReference type="InterPro" id="IPR036388">
    <property type="entry name" value="WH-like_DNA-bd_sf"/>
</dbReference>
<comment type="caution">
    <text evidence="1">The sequence shown here is derived from an EMBL/GenBank/DDBJ whole genome shotgun (WGS) entry which is preliminary data.</text>
</comment>
<sequence>MALLNSPNPHQLWLKQINHELLLKKLKTKLNENELNIIRLSFGIPLGNINEDHQPSYSNQEISYKLNLILRRIETLKNITIKKLKK</sequence>
<evidence type="ECO:0000313" key="1">
    <source>
        <dbReference type="EMBL" id="MBS2126628.1"/>
    </source>
</evidence>
<reference evidence="1" key="1">
    <citation type="submission" date="2021-04" db="EMBL/GenBank/DDBJ databases">
        <title>Draft genome sequence of StrPh-CL8, a phytoplasma strain causing strawberry phyllody in Chile.</title>
        <authorList>
            <person name="Cui W."/>
            <person name="Zamorano A."/>
            <person name="Fiore N."/>
        </authorList>
    </citation>
    <scope>NUCLEOTIDE SEQUENCE [LARGE SCALE GENOMIC DNA]</scope>
    <source>
        <strain evidence="1">StrPh-Cl</strain>
    </source>
</reference>
<gene>
    <name evidence="1" type="ORF">J8J04_02960</name>
</gene>
<dbReference type="InterPro" id="IPR013324">
    <property type="entry name" value="RNA_pol_sigma_r3/r4-like"/>
</dbReference>
<dbReference type="Gene3D" id="1.10.10.10">
    <property type="entry name" value="Winged helix-like DNA-binding domain superfamily/Winged helix DNA-binding domain"/>
    <property type="match status" value="1"/>
</dbReference>
<dbReference type="SUPFAM" id="SSF88659">
    <property type="entry name" value="Sigma3 and sigma4 domains of RNA polymerase sigma factors"/>
    <property type="match status" value="1"/>
</dbReference>
<organism evidence="1 2">
    <name type="scientific">'Fragaria x ananassa' phyllody phytoplasma</name>
    <dbReference type="NCBI Taxonomy" id="2358428"/>
    <lineage>
        <taxon>Bacteria</taxon>
        <taxon>Bacillati</taxon>
        <taxon>Mycoplasmatota</taxon>
        <taxon>Mollicutes</taxon>
        <taxon>Acholeplasmatales</taxon>
        <taxon>Acholeplasmataceae</taxon>
        <taxon>Candidatus Phytoplasma</taxon>
        <taxon>16SrXIII (Mexican periwinkle virescence group)</taxon>
    </lineage>
</organism>
<proteinExistence type="predicted"/>
<name>A0ABS5K5E7_9MOLU</name>
<dbReference type="Proteomes" id="UP000811481">
    <property type="component" value="Unassembled WGS sequence"/>
</dbReference>